<evidence type="ECO:0000313" key="4">
    <source>
        <dbReference type="EMBL" id="KYD27878.1"/>
    </source>
</evidence>
<organism evidence="4 5">
    <name type="scientific">Parageobacillus toebii</name>
    <dbReference type="NCBI Taxonomy" id="153151"/>
    <lineage>
        <taxon>Bacteria</taxon>
        <taxon>Bacillati</taxon>
        <taxon>Bacillota</taxon>
        <taxon>Bacilli</taxon>
        <taxon>Bacillales</taxon>
        <taxon>Anoxybacillaceae</taxon>
        <taxon>Parageobacillus</taxon>
    </lineage>
</organism>
<name>A0A150MTU7_9BACL</name>
<dbReference type="PROSITE" id="PS50005">
    <property type="entry name" value="TPR"/>
    <property type="match status" value="1"/>
</dbReference>
<proteinExistence type="predicted"/>
<dbReference type="PANTHER" id="PTHR44943:SF8">
    <property type="entry name" value="TPR REPEAT-CONTAINING PROTEIN MJ0263"/>
    <property type="match status" value="1"/>
</dbReference>
<dbReference type="Pfam" id="PF13432">
    <property type="entry name" value="TPR_16"/>
    <property type="match status" value="1"/>
</dbReference>
<protein>
    <submittedName>
        <fullName evidence="4">Uncharacterized protein</fullName>
    </submittedName>
</protein>
<dbReference type="InterPro" id="IPR011990">
    <property type="entry name" value="TPR-like_helical_dom_sf"/>
</dbReference>
<accession>A0A150MTU7</accession>
<sequence length="420" mass="49169">MHMKRIEEIVRLVENGEVDKALALVPDIKKNGSDEEKYELADYLYSWGMLEEAKELLEELSLRYPDEGEVRLFLAEVYTELEEEEKALEILEQIDEDDPLFARACLIAADLYQMQGLEEVSERKLQQAYEKMPDEPIIQFALAELYFSTGQYPKSIPFYEKVLKKEKTIAGTHIPERLAEALSLCGEFEQALPYYDEALQEKINSRTLFGYGFTAFQAEYYRTAIEKLSELKELDPEYVPLYLYLAKAYEQEGQLEKSYEIAKEGIHVDEWNKELLLYAGKVALKLKKPDEAESWLRKAIEIDQGYIEALTTLCALLLHQERYEEVVSCLEEAMKQGEYDPQFEWDLARAKHKLEMYSDALNHYREAYTFFKDNVDFLEEYGYFLIEEGNRERAKEIFQQIVRLDPGHIEAADILLQLEE</sequence>
<dbReference type="SUPFAM" id="SSF48452">
    <property type="entry name" value="TPR-like"/>
    <property type="match status" value="2"/>
</dbReference>
<evidence type="ECO:0000256" key="3">
    <source>
        <dbReference type="PROSITE-ProRule" id="PRU00339"/>
    </source>
</evidence>
<comment type="caution">
    <text evidence="4">The sequence shown here is derived from an EMBL/GenBank/DDBJ whole genome shotgun (WGS) entry which is preliminary data.</text>
</comment>
<dbReference type="PATRIC" id="fig|153151.4.peg.211"/>
<dbReference type="Pfam" id="PF14559">
    <property type="entry name" value="TPR_19"/>
    <property type="match status" value="1"/>
</dbReference>
<dbReference type="AlphaFoldDB" id="A0A150MTU7"/>
<dbReference type="Pfam" id="PF13429">
    <property type="entry name" value="TPR_15"/>
    <property type="match status" value="1"/>
</dbReference>
<reference evidence="4 5" key="1">
    <citation type="submission" date="2016-01" db="EMBL/GenBank/DDBJ databases">
        <title>Draft Genome Sequences of Seven Thermophilic Sporeformers Isolated from Foods.</title>
        <authorList>
            <person name="Berendsen E.M."/>
            <person name="Wells-Bennik M.H."/>
            <person name="Krawcyk A.O."/>
            <person name="De Jong A."/>
            <person name="Holsappel S."/>
            <person name="Eijlander R.T."/>
            <person name="Kuipers O.P."/>
        </authorList>
    </citation>
    <scope>NUCLEOTIDE SEQUENCE [LARGE SCALE GENOMIC DNA]</scope>
    <source>
        <strain evidence="4 5">B4110</strain>
    </source>
</reference>
<dbReference type="SMART" id="SM00028">
    <property type="entry name" value="TPR"/>
    <property type="match status" value="8"/>
</dbReference>
<dbReference type="Gene3D" id="1.25.40.10">
    <property type="entry name" value="Tetratricopeptide repeat domain"/>
    <property type="match status" value="4"/>
</dbReference>
<dbReference type="Pfam" id="PF13176">
    <property type="entry name" value="TPR_7"/>
    <property type="match status" value="1"/>
</dbReference>
<evidence type="ECO:0000256" key="2">
    <source>
        <dbReference type="ARBA" id="ARBA00022803"/>
    </source>
</evidence>
<dbReference type="Proteomes" id="UP000075324">
    <property type="component" value="Unassembled WGS sequence"/>
</dbReference>
<dbReference type="PANTHER" id="PTHR44943">
    <property type="entry name" value="CELLULOSE SYNTHASE OPERON PROTEIN C"/>
    <property type="match status" value="1"/>
</dbReference>
<keyword evidence="2 3" id="KW-0802">TPR repeat</keyword>
<keyword evidence="1" id="KW-0677">Repeat</keyword>
<dbReference type="EMBL" id="LQYW01000089">
    <property type="protein sequence ID" value="KYD27878.1"/>
    <property type="molecule type" value="Genomic_DNA"/>
</dbReference>
<feature type="repeat" description="TPR" evidence="3">
    <location>
        <begin position="375"/>
        <end position="408"/>
    </location>
</feature>
<evidence type="ECO:0000313" key="5">
    <source>
        <dbReference type="Proteomes" id="UP000075324"/>
    </source>
</evidence>
<dbReference type="InterPro" id="IPR019734">
    <property type="entry name" value="TPR_rpt"/>
</dbReference>
<evidence type="ECO:0000256" key="1">
    <source>
        <dbReference type="ARBA" id="ARBA00022737"/>
    </source>
</evidence>
<dbReference type="InterPro" id="IPR051685">
    <property type="entry name" value="Ycf3/AcsC/BcsC/TPR_MFPF"/>
</dbReference>
<gene>
    <name evidence="4" type="ORF">B4110_2321</name>
</gene>